<evidence type="ECO:0000313" key="1">
    <source>
        <dbReference type="EMBL" id="KMZ84501.1"/>
    </source>
</evidence>
<organism evidence="1 2">
    <name type="scientific">Plasmodium vivax (strain Brazil I)</name>
    <dbReference type="NCBI Taxonomy" id="1033975"/>
    <lineage>
        <taxon>Eukaryota</taxon>
        <taxon>Sar</taxon>
        <taxon>Alveolata</taxon>
        <taxon>Apicomplexa</taxon>
        <taxon>Aconoidasida</taxon>
        <taxon>Haemosporida</taxon>
        <taxon>Plasmodiidae</taxon>
        <taxon>Plasmodium</taxon>
        <taxon>Plasmodium (Plasmodium)</taxon>
    </lineage>
</organism>
<proteinExistence type="predicted"/>
<dbReference type="AlphaFoldDB" id="A0A0J9SNZ1"/>
<dbReference type="Proteomes" id="UP000053327">
    <property type="component" value="Unassembled WGS sequence"/>
</dbReference>
<evidence type="ECO:0000313" key="2">
    <source>
        <dbReference type="Proteomes" id="UP000053327"/>
    </source>
</evidence>
<name>A0A0J9SNZ1_PLAV1</name>
<sequence length="332" mass="37631">MILLQKRAIFHTVLAARGGTPYADCAGKRKLTLREPFKRHFGVSGSYGYSIFSKEGNCDSNVGKNNIHQYEEKHMGNNFLKKKNFYFTKWPGRVSKLGASYFFGKNYNMGFYHLLIEQEGKIKKDIALISSCNAKSVQHKKIENQMKDLSCGYSVQIVLSGKGVKCYYEDVSYTPFRPTYRGNTKQYYSFKNSPLTEVQTVPNDGAQGGVNEKENSHVSHVGSISSVSSVSGSPGGKEKDKWYKTKTVKKLFVRLGIGTKNIDVTRVLTMHKRHVSIDVDRTGTIINVHGFNKKYVGSVSHRLYRIVRMNVYTMKGGYVYLHKPKQKVSKKK</sequence>
<dbReference type="OrthoDB" id="407066at2759"/>
<reference evidence="1 2" key="1">
    <citation type="submission" date="2011-08" db="EMBL/GenBank/DDBJ databases">
        <title>The Genome Sequence of Plasmodium vivax Brazil I.</title>
        <authorList>
            <consortium name="The Broad Institute Genome Sequencing Platform"/>
            <consortium name="The Broad Institute Genome Sequencing Center for Infectious Disease"/>
            <person name="Neafsey D."/>
            <person name="Carlton J."/>
            <person name="Barnwell J."/>
            <person name="Collins W."/>
            <person name="Escalante A."/>
            <person name="Mullikin J."/>
            <person name="Saul A."/>
            <person name="Guigo R."/>
            <person name="Camara F."/>
            <person name="Young S.K."/>
            <person name="Zeng Q."/>
            <person name="Gargeya S."/>
            <person name="Fitzgerald M."/>
            <person name="Haas B."/>
            <person name="Abouelleil A."/>
            <person name="Alvarado L."/>
            <person name="Arachchi H.M."/>
            <person name="Berlin A."/>
            <person name="Brown A."/>
            <person name="Chapman S.B."/>
            <person name="Chen Z."/>
            <person name="Dunbar C."/>
            <person name="Freedman E."/>
            <person name="Gearin G."/>
            <person name="Gellesch M."/>
            <person name="Goldberg J."/>
            <person name="Griggs A."/>
            <person name="Gujja S."/>
            <person name="Heiman D."/>
            <person name="Howarth C."/>
            <person name="Larson L."/>
            <person name="Lui A."/>
            <person name="MacDonald P.J.P."/>
            <person name="Montmayeur A."/>
            <person name="Murphy C."/>
            <person name="Neiman D."/>
            <person name="Pearson M."/>
            <person name="Priest M."/>
            <person name="Roberts A."/>
            <person name="Saif S."/>
            <person name="Shea T."/>
            <person name="Shenoy N."/>
            <person name="Sisk P."/>
            <person name="Stolte C."/>
            <person name="Sykes S."/>
            <person name="Wortman J."/>
            <person name="Nusbaum C."/>
            <person name="Birren B."/>
        </authorList>
    </citation>
    <scope>NUCLEOTIDE SEQUENCE [LARGE SCALE GENOMIC DNA]</scope>
    <source>
        <strain evidence="1 2">Brazil I</strain>
    </source>
</reference>
<protein>
    <submittedName>
        <fullName evidence="1">Uncharacterized protein</fullName>
    </submittedName>
</protein>
<gene>
    <name evidence="1" type="ORF">PVBG_00281</name>
</gene>
<dbReference type="EMBL" id="KQ234858">
    <property type="protein sequence ID" value="KMZ84501.1"/>
    <property type="molecule type" value="Genomic_DNA"/>
</dbReference>
<accession>A0A0J9SNZ1</accession>